<evidence type="ECO:0000256" key="1">
    <source>
        <dbReference type="ARBA" id="ARBA00004123"/>
    </source>
</evidence>
<evidence type="ECO:0000256" key="4">
    <source>
        <dbReference type="ARBA" id="ARBA00023242"/>
    </source>
</evidence>
<protein>
    <recommendedName>
        <fullName evidence="2">DNA polymerase delta subunit 3</fullName>
    </recommendedName>
</protein>
<evidence type="ECO:0000313" key="6">
    <source>
        <dbReference type="EMBL" id="KAK9853083.1"/>
    </source>
</evidence>
<dbReference type="GO" id="GO:1904161">
    <property type="term" value="P:DNA synthesis involved in UV-damage excision repair"/>
    <property type="evidence" value="ECO:0007669"/>
    <property type="project" value="TreeGrafter"/>
</dbReference>
<feature type="compositionally biased region" description="Basic residues" evidence="5">
    <location>
        <begin position="502"/>
        <end position="511"/>
    </location>
</feature>
<dbReference type="Gene3D" id="3.90.1030.20">
    <property type="entry name" value="DNA polymerase delta, p66 (Cdc27) subunit, wHTH domain"/>
    <property type="match status" value="1"/>
</dbReference>
<feature type="compositionally biased region" description="Low complexity" evidence="5">
    <location>
        <begin position="394"/>
        <end position="411"/>
    </location>
</feature>
<dbReference type="GO" id="GO:0006297">
    <property type="term" value="P:nucleotide-excision repair, DNA gap filling"/>
    <property type="evidence" value="ECO:0007669"/>
    <property type="project" value="TreeGrafter"/>
</dbReference>
<proteinExistence type="predicted"/>
<dbReference type="PANTHER" id="PTHR17598">
    <property type="entry name" value="DNA POLYMERASE DELTA SUBUNIT 3"/>
    <property type="match status" value="1"/>
</dbReference>
<comment type="subcellular location">
    <subcellularLocation>
        <location evidence="1">Nucleus</location>
    </subcellularLocation>
</comment>
<dbReference type="PANTHER" id="PTHR17598:SF13">
    <property type="entry name" value="DNA POLYMERASE DELTA SUBUNIT 3"/>
    <property type="match status" value="1"/>
</dbReference>
<gene>
    <name evidence="6" type="ORF">WJX84_008703</name>
</gene>
<dbReference type="AlphaFoldDB" id="A0AAW1SPJ6"/>
<feature type="compositionally biased region" description="Low complexity" evidence="5">
    <location>
        <begin position="274"/>
        <end position="298"/>
    </location>
</feature>
<dbReference type="GO" id="GO:0006271">
    <property type="term" value="P:DNA strand elongation involved in DNA replication"/>
    <property type="evidence" value="ECO:0007669"/>
    <property type="project" value="TreeGrafter"/>
</dbReference>
<feature type="compositionally biased region" description="Acidic residues" evidence="5">
    <location>
        <begin position="518"/>
        <end position="543"/>
    </location>
</feature>
<dbReference type="Pfam" id="PF09507">
    <property type="entry name" value="CDC27"/>
    <property type="match status" value="1"/>
</dbReference>
<evidence type="ECO:0000256" key="5">
    <source>
        <dbReference type="SAM" id="MobiDB-lite"/>
    </source>
</evidence>
<dbReference type="InterPro" id="IPR041913">
    <property type="entry name" value="POLD3_sf"/>
</dbReference>
<feature type="region of interest" description="Disordered" evidence="5">
    <location>
        <begin position="151"/>
        <end position="179"/>
    </location>
</feature>
<sequence>MSTANDDILQELEVLVGEELQVVSFKWLSRRYGLPVNLAKQLLFAFVEKHKSKAKATYLLAGWTKAEPSQHIVTLVDQDKLLKSRDALAPVTSLHVYSIQPTQPKDPAELWNVDNDQLGKLFDDMVKLSLDNCLVDNRWGSIACPEARRDPNLAVRPPIPAQPAAPSGAADRKGKTSKGGGGGIIAAIDAVAAGATGSKHGVATTSIAAGPGHRPEPAATADEPDPDVAPVAGTDAPAAQAERKPSGGSKPASAKPPSQPSRGKGKSQLANMWSKAPAKSAKGAGPAQAAIAAQSKPAADAEEALRQAQEAGSGSDSDDLPPVRQAFLRNGSQQNRPAQPLADLDSEGDEQSKPVEQAPPNNATTAARPSSKPAAKAAPARASGTSKGGKARARGAAAAPAASQGQAASRGGSKRGPAASSKSVSQQPEASGSTAGGSVAGGVSKRRRVVLEDDSSNEDDEVATERSKVDAMDEDAPAAAPAIKGRGKKSGEGKANQATKGARAKGGKAAKKVTSNPGDDELEVDIDDAGGGEEGGSQEEATESEGKRKRGTQKEKAQPKLGSAKAGAEQGAEGRKRRKVLRSTYNDKGEEVTEMVWEEDPDEPELGTAASGDTNSAALKELSGNEGQAKASTKQSQTVASKPAKDSGNSASAPRKGGKASKAAPVNQRGIMTFFGKK</sequence>
<dbReference type="Proteomes" id="UP001485043">
    <property type="component" value="Unassembled WGS sequence"/>
</dbReference>
<organism evidence="6 7">
    <name type="scientific">Apatococcus fuscideae</name>
    <dbReference type="NCBI Taxonomy" id="2026836"/>
    <lineage>
        <taxon>Eukaryota</taxon>
        <taxon>Viridiplantae</taxon>
        <taxon>Chlorophyta</taxon>
        <taxon>core chlorophytes</taxon>
        <taxon>Trebouxiophyceae</taxon>
        <taxon>Chlorellales</taxon>
        <taxon>Chlorellaceae</taxon>
        <taxon>Apatococcus</taxon>
    </lineage>
</organism>
<feature type="compositionally biased region" description="Polar residues" evidence="5">
    <location>
        <begin position="630"/>
        <end position="640"/>
    </location>
</feature>
<name>A0AAW1SPJ6_9CHLO</name>
<feature type="compositionally biased region" description="Low complexity" evidence="5">
    <location>
        <begin position="358"/>
        <end position="383"/>
    </location>
</feature>
<evidence type="ECO:0000256" key="3">
    <source>
        <dbReference type="ARBA" id="ARBA00022705"/>
    </source>
</evidence>
<keyword evidence="4" id="KW-0539">Nucleus</keyword>
<feature type="compositionally biased region" description="Acidic residues" evidence="5">
    <location>
        <begin position="452"/>
        <end position="462"/>
    </location>
</feature>
<comment type="caution">
    <text evidence="6">The sequence shown here is derived from an EMBL/GenBank/DDBJ whole genome shotgun (WGS) entry which is preliminary data.</text>
</comment>
<feature type="compositionally biased region" description="Polar residues" evidence="5">
    <location>
        <begin position="420"/>
        <end position="429"/>
    </location>
</feature>
<dbReference type="FunFam" id="3.90.1030.20:FF:000002">
    <property type="entry name" value="DNA polymerase delta subunit"/>
    <property type="match status" value="1"/>
</dbReference>
<dbReference type="InterPro" id="IPR019038">
    <property type="entry name" value="POLD3"/>
</dbReference>
<evidence type="ECO:0000313" key="7">
    <source>
        <dbReference type="Proteomes" id="UP001485043"/>
    </source>
</evidence>
<feature type="region of interest" description="Disordered" evidence="5">
    <location>
        <begin position="203"/>
        <end position="678"/>
    </location>
</feature>
<keyword evidence="7" id="KW-1185">Reference proteome</keyword>
<accession>A0AAW1SPJ6</accession>
<dbReference type="EMBL" id="JALJOV010001164">
    <property type="protein sequence ID" value="KAK9853083.1"/>
    <property type="molecule type" value="Genomic_DNA"/>
</dbReference>
<feature type="compositionally biased region" description="Low complexity" evidence="5">
    <location>
        <begin position="246"/>
        <end position="256"/>
    </location>
</feature>
<reference evidence="6 7" key="1">
    <citation type="journal article" date="2024" name="Nat. Commun.">
        <title>Phylogenomics reveals the evolutionary origins of lichenization in chlorophyte algae.</title>
        <authorList>
            <person name="Puginier C."/>
            <person name="Libourel C."/>
            <person name="Otte J."/>
            <person name="Skaloud P."/>
            <person name="Haon M."/>
            <person name="Grisel S."/>
            <person name="Petersen M."/>
            <person name="Berrin J.G."/>
            <person name="Delaux P.M."/>
            <person name="Dal Grande F."/>
            <person name="Keller J."/>
        </authorList>
    </citation>
    <scope>NUCLEOTIDE SEQUENCE [LARGE SCALE GENOMIC DNA]</scope>
    <source>
        <strain evidence="6 7">SAG 2523</strain>
    </source>
</reference>
<dbReference type="GO" id="GO:0043625">
    <property type="term" value="C:delta DNA polymerase complex"/>
    <property type="evidence" value="ECO:0007669"/>
    <property type="project" value="InterPro"/>
</dbReference>
<dbReference type="GO" id="GO:0003887">
    <property type="term" value="F:DNA-directed DNA polymerase activity"/>
    <property type="evidence" value="ECO:0007669"/>
    <property type="project" value="TreeGrafter"/>
</dbReference>
<feature type="compositionally biased region" description="Acidic residues" evidence="5">
    <location>
        <begin position="592"/>
        <end position="605"/>
    </location>
</feature>
<keyword evidence="3" id="KW-0235">DNA replication</keyword>
<evidence type="ECO:0000256" key="2">
    <source>
        <dbReference type="ARBA" id="ARBA00017589"/>
    </source>
</evidence>